<gene>
    <name evidence="2" type="ORF">THASP1DRAFT_22419</name>
</gene>
<feature type="compositionally biased region" description="Low complexity" evidence="1">
    <location>
        <begin position="56"/>
        <end position="67"/>
    </location>
</feature>
<proteinExistence type="predicted"/>
<dbReference type="AlphaFoldDB" id="A0A4P9XU78"/>
<feature type="region of interest" description="Disordered" evidence="1">
    <location>
        <begin position="189"/>
        <end position="229"/>
    </location>
</feature>
<feature type="compositionally biased region" description="Basic residues" evidence="1">
    <location>
        <begin position="438"/>
        <end position="454"/>
    </location>
</feature>
<organism evidence="2 3">
    <name type="scientific">Thamnocephalis sphaerospora</name>
    <dbReference type="NCBI Taxonomy" id="78915"/>
    <lineage>
        <taxon>Eukaryota</taxon>
        <taxon>Fungi</taxon>
        <taxon>Fungi incertae sedis</taxon>
        <taxon>Zoopagomycota</taxon>
        <taxon>Zoopagomycotina</taxon>
        <taxon>Zoopagomycetes</taxon>
        <taxon>Zoopagales</taxon>
        <taxon>Sigmoideomycetaceae</taxon>
        <taxon>Thamnocephalis</taxon>
    </lineage>
</organism>
<sequence>MAAPHSEETDTFSEDDQHVAHFERRRSERRRSSSTLPPDHFHTLLSTRGQAPSPPSAAAQDKPASDAGSDRHRNDETGDGDVASDLPTPPPATHPRTPRQPDDMTGNGTNGNAYPQRHIGFHGTPTGTPPPILDTLAHTDASRHYHHPLSVEQQGPIGFVKELALAARDAVTDIFSRVRLRNADNGSMAADQAAAGANDLPQDPTVEIPQSQSSHRSRPLSMPYAGAAPLHPTLQSADLARRHSLRDLPDLFPLHGPEVAGSGAAYRPHATASQPSLDHPLATARDATLLSDPHIVQAVSLSGRTSTPDLSLGASLRLSSDKPSSKVPAGSKPITLDMASEKPEWHAINQLTSTLELPREETVVEAEAAHKGKEPEEAKIVLPGSERLPPVEAEAPAIDLSPEQPAVEETLQSDPPAVEAVADANEKDAPAAAAGKTRNGRKRRSKNKAGAKKA</sequence>
<protein>
    <submittedName>
        <fullName evidence="2">Uncharacterized protein</fullName>
    </submittedName>
</protein>
<name>A0A4P9XU78_9FUNG</name>
<feature type="compositionally biased region" description="Basic and acidic residues" evidence="1">
    <location>
        <begin position="15"/>
        <end position="26"/>
    </location>
</feature>
<evidence type="ECO:0000256" key="1">
    <source>
        <dbReference type="SAM" id="MobiDB-lite"/>
    </source>
</evidence>
<feature type="compositionally biased region" description="Low complexity" evidence="1">
    <location>
        <begin position="189"/>
        <end position="199"/>
    </location>
</feature>
<keyword evidence="3" id="KW-1185">Reference proteome</keyword>
<accession>A0A4P9XU78</accession>
<dbReference type="EMBL" id="KZ992489">
    <property type="protein sequence ID" value="RKP09774.1"/>
    <property type="molecule type" value="Genomic_DNA"/>
</dbReference>
<reference evidence="3" key="1">
    <citation type="journal article" date="2018" name="Nat. Microbiol.">
        <title>Leveraging single-cell genomics to expand the fungal tree of life.</title>
        <authorList>
            <person name="Ahrendt S.R."/>
            <person name="Quandt C.A."/>
            <person name="Ciobanu D."/>
            <person name="Clum A."/>
            <person name="Salamov A."/>
            <person name="Andreopoulos B."/>
            <person name="Cheng J.F."/>
            <person name="Woyke T."/>
            <person name="Pelin A."/>
            <person name="Henrissat B."/>
            <person name="Reynolds N.K."/>
            <person name="Benny G.L."/>
            <person name="Smith M.E."/>
            <person name="James T.Y."/>
            <person name="Grigoriev I.V."/>
        </authorList>
    </citation>
    <scope>NUCLEOTIDE SEQUENCE [LARGE SCALE GENOMIC DNA]</scope>
    <source>
        <strain evidence="3">RSA 1356</strain>
    </source>
</reference>
<evidence type="ECO:0000313" key="3">
    <source>
        <dbReference type="Proteomes" id="UP000271241"/>
    </source>
</evidence>
<feature type="region of interest" description="Disordered" evidence="1">
    <location>
        <begin position="1"/>
        <end position="130"/>
    </location>
</feature>
<dbReference type="Proteomes" id="UP000271241">
    <property type="component" value="Unassembled WGS sequence"/>
</dbReference>
<evidence type="ECO:0000313" key="2">
    <source>
        <dbReference type="EMBL" id="RKP09774.1"/>
    </source>
</evidence>
<feature type="region of interest" description="Disordered" evidence="1">
    <location>
        <begin position="367"/>
        <end position="454"/>
    </location>
</feature>
<feature type="compositionally biased region" description="Basic and acidic residues" evidence="1">
    <location>
        <begin position="367"/>
        <end position="379"/>
    </location>
</feature>
<dbReference type="OrthoDB" id="10643982at2759"/>